<dbReference type="EMBL" id="JAEHFX010000013">
    <property type="protein sequence ID" value="MBK0404905.1"/>
    <property type="molecule type" value="Genomic_DNA"/>
</dbReference>
<protein>
    <recommendedName>
        <fullName evidence="2">Copper-binding protein MbnP-like domain-containing protein</fullName>
    </recommendedName>
</protein>
<dbReference type="RefSeq" id="WP_200507801.1">
    <property type="nucleotide sequence ID" value="NZ_JAEHFX010000013.1"/>
</dbReference>
<sequence>MKTPRRFSRLLALALPFSFVFMSLSCGEDPEPQPAPPVVNDPRMVVNFSHEVDGQPLEFNSKEYTNAAGNKYNVTLLKYYISNVTLTNSENGEVFKEKDSYHLINPTENKTSFTLNNVPAKKYDRISFAIGIDSAANLSLDQPGDLNPNNDMAWNWNTGYVFLKFEGNNMKPNAADNRAVVLHVGHNVNYKIVTFPITGDVTFAPDKAFNANIRVDANALLESPNVIDFNLITNVMGGPNAAKVAENYSDGMFSLIEVKQQ</sequence>
<evidence type="ECO:0000256" key="1">
    <source>
        <dbReference type="SAM" id="SignalP"/>
    </source>
</evidence>
<dbReference type="Proteomes" id="UP000644147">
    <property type="component" value="Unassembled WGS sequence"/>
</dbReference>
<dbReference type="Pfam" id="PF20243">
    <property type="entry name" value="MbnP"/>
    <property type="match status" value="1"/>
</dbReference>
<evidence type="ECO:0000259" key="2">
    <source>
        <dbReference type="Pfam" id="PF20243"/>
    </source>
</evidence>
<reference evidence="3 4" key="1">
    <citation type="submission" date="2020-12" db="EMBL/GenBank/DDBJ databases">
        <title>Bacterial novel species Adhaeribacter sp. BT258 isolated from soil.</title>
        <authorList>
            <person name="Jung H.-Y."/>
        </authorList>
    </citation>
    <scope>NUCLEOTIDE SEQUENCE [LARGE SCALE GENOMIC DNA]</scope>
    <source>
        <strain evidence="3 4">BT258</strain>
    </source>
</reference>
<feature type="chain" id="PRO_5047131760" description="Copper-binding protein MbnP-like domain-containing protein" evidence="1">
    <location>
        <begin position="28"/>
        <end position="261"/>
    </location>
</feature>
<feature type="domain" description="Copper-binding protein MbnP-like" evidence="2">
    <location>
        <begin position="44"/>
        <end position="229"/>
    </location>
</feature>
<dbReference type="PROSITE" id="PS51257">
    <property type="entry name" value="PROKAR_LIPOPROTEIN"/>
    <property type="match status" value="1"/>
</dbReference>
<keyword evidence="1" id="KW-0732">Signal</keyword>
<keyword evidence="4" id="KW-1185">Reference proteome</keyword>
<comment type="caution">
    <text evidence="3">The sequence shown here is derived from an EMBL/GenBank/DDBJ whole genome shotgun (WGS) entry which is preliminary data.</text>
</comment>
<evidence type="ECO:0000313" key="4">
    <source>
        <dbReference type="Proteomes" id="UP000644147"/>
    </source>
</evidence>
<feature type="signal peptide" evidence="1">
    <location>
        <begin position="1"/>
        <end position="27"/>
    </location>
</feature>
<gene>
    <name evidence="3" type="ORF">I5M27_18080</name>
</gene>
<accession>A0ABS1C6A1</accession>
<proteinExistence type="predicted"/>
<name>A0ABS1C6A1_9BACT</name>
<dbReference type="InterPro" id="IPR046863">
    <property type="entry name" value="MbnP-like_dom"/>
</dbReference>
<organism evidence="3 4">
    <name type="scientific">Adhaeribacter terrigena</name>
    <dbReference type="NCBI Taxonomy" id="2793070"/>
    <lineage>
        <taxon>Bacteria</taxon>
        <taxon>Pseudomonadati</taxon>
        <taxon>Bacteroidota</taxon>
        <taxon>Cytophagia</taxon>
        <taxon>Cytophagales</taxon>
        <taxon>Hymenobacteraceae</taxon>
        <taxon>Adhaeribacter</taxon>
    </lineage>
</organism>
<evidence type="ECO:0000313" key="3">
    <source>
        <dbReference type="EMBL" id="MBK0404905.1"/>
    </source>
</evidence>